<keyword evidence="3" id="KW-0547">Nucleotide-binding</keyword>
<dbReference type="EC" id="2.7.1.-" evidence="7"/>
<feature type="domain" description="Carbohydrate kinase PfkB" evidence="6">
    <location>
        <begin position="24"/>
        <end position="304"/>
    </location>
</feature>
<protein>
    <submittedName>
        <fullName evidence="7">Carbohydrate kinase</fullName>
        <ecNumber evidence="7">2.7.1.-</ecNumber>
    </submittedName>
</protein>
<dbReference type="InterPro" id="IPR029056">
    <property type="entry name" value="Ribokinase-like"/>
</dbReference>
<reference evidence="8" key="1">
    <citation type="journal article" date="2019" name="Int. J. Syst. Evol. Microbiol.">
        <title>The Global Catalogue of Microorganisms (GCM) 10K type strain sequencing project: providing services to taxonomists for standard genome sequencing and annotation.</title>
        <authorList>
            <consortium name="The Broad Institute Genomics Platform"/>
            <consortium name="The Broad Institute Genome Sequencing Center for Infectious Disease"/>
            <person name="Wu L."/>
            <person name="Ma J."/>
        </authorList>
    </citation>
    <scope>NUCLEOTIDE SEQUENCE [LARGE SCALE GENOMIC DNA]</scope>
    <source>
        <strain evidence="8">CGMCC 1.19062</strain>
    </source>
</reference>
<dbReference type="SUPFAM" id="SSF53613">
    <property type="entry name" value="Ribokinase-like"/>
    <property type="match status" value="1"/>
</dbReference>
<dbReference type="GO" id="GO:0016301">
    <property type="term" value="F:kinase activity"/>
    <property type="evidence" value="ECO:0007669"/>
    <property type="project" value="UniProtKB-KW"/>
</dbReference>
<dbReference type="Gene3D" id="3.40.1190.20">
    <property type="match status" value="1"/>
</dbReference>
<dbReference type="InterPro" id="IPR050306">
    <property type="entry name" value="PfkB_Carbo_kinase"/>
</dbReference>
<evidence type="ECO:0000313" key="7">
    <source>
        <dbReference type="EMBL" id="MFD2264423.1"/>
    </source>
</evidence>
<organism evidence="7 8">
    <name type="scientific">Lacibacterium aquatile</name>
    <dbReference type="NCBI Taxonomy" id="1168082"/>
    <lineage>
        <taxon>Bacteria</taxon>
        <taxon>Pseudomonadati</taxon>
        <taxon>Pseudomonadota</taxon>
        <taxon>Alphaproteobacteria</taxon>
        <taxon>Rhodospirillales</taxon>
        <taxon>Rhodospirillaceae</taxon>
    </lineage>
</organism>
<dbReference type="PANTHER" id="PTHR43085">
    <property type="entry name" value="HEXOKINASE FAMILY MEMBER"/>
    <property type="match status" value="1"/>
</dbReference>
<keyword evidence="2 7" id="KW-0808">Transferase</keyword>
<evidence type="ECO:0000256" key="1">
    <source>
        <dbReference type="ARBA" id="ARBA00010688"/>
    </source>
</evidence>
<name>A0ABW5DUP9_9PROT</name>
<proteinExistence type="inferred from homology"/>
<comment type="similarity">
    <text evidence="1">Belongs to the carbohydrate kinase PfkB family.</text>
</comment>
<sequence length="310" mass="33175">MTKWLLSCGDALIDFVPVMTTDGSGALRPVVGGSCINIPIAMSRLGARAGYIGGLATDMYGQMIADHAEASKVSLDFADRFDAQTTLAFVKLVDGHAKYAFYDQATAARMWQYQPERFPWSEIAALHVGSTTLIEDPTSSETLALVRGAKGKTTLSFDPNCRPGLVEDIADYRRRMADFATCADLIRLSDEDFAYLYGDTDEGEVAARLLDNGAKLVVLTRGGEGAVAWHSKAGVISIAAPKVTVADTIGAGDTFLGSLLVALQERDGLEDLAKLTEAKLRESLEFAARCAAITCSRPGANPPWREEVGA</sequence>
<dbReference type="RefSeq" id="WP_379877504.1">
    <property type="nucleotide sequence ID" value="NZ_JBHUIP010000013.1"/>
</dbReference>
<keyword evidence="5" id="KW-0067">ATP-binding</keyword>
<dbReference type="Proteomes" id="UP001597295">
    <property type="component" value="Unassembled WGS sequence"/>
</dbReference>
<dbReference type="CDD" id="cd01167">
    <property type="entry name" value="bac_FRK"/>
    <property type="match status" value="1"/>
</dbReference>
<dbReference type="InterPro" id="IPR011611">
    <property type="entry name" value="PfkB_dom"/>
</dbReference>
<dbReference type="Pfam" id="PF00294">
    <property type="entry name" value="PfkB"/>
    <property type="match status" value="1"/>
</dbReference>
<dbReference type="EMBL" id="JBHUIP010000013">
    <property type="protein sequence ID" value="MFD2264423.1"/>
    <property type="molecule type" value="Genomic_DNA"/>
</dbReference>
<evidence type="ECO:0000256" key="4">
    <source>
        <dbReference type="ARBA" id="ARBA00022777"/>
    </source>
</evidence>
<accession>A0ABW5DUP9</accession>
<gene>
    <name evidence="7" type="ORF">ACFSM5_16080</name>
</gene>
<keyword evidence="8" id="KW-1185">Reference proteome</keyword>
<keyword evidence="4 7" id="KW-0418">Kinase</keyword>
<evidence type="ECO:0000313" key="8">
    <source>
        <dbReference type="Proteomes" id="UP001597295"/>
    </source>
</evidence>
<evidence type="ECO:0000256" key="5">
    <source>
        <dbReference type="ARBA" id="ARBA00022840"/>
    </source>
</evidence>
<comment type="caution">
    <text evidence="7">The sequence shown here is derived from an EMBL/GenBank/DDBJ whole genome shotgun (WGS) entry which is preliminary data.</text>
</comment>
<dbReference type="PANTHER" id="PTHR43085:SF1">
    <property type="entry name" value="PSEUDOURIDINE KINASE-RELATED"/>
    <property type="match status" value="1"/>
</dbReference>
<evidence type="ECO:0000256" key="2">
    <source>
        <dbReference type="ARBA" id="ARBA00022679"/>
    </source>
</evidence>
<evidence type="ECO:0000259" key="6">
    <source>
        <dbReference type="Pfam" id="PF00294"/>
    </source>
</evidence>
<evidence type="ECO:0000256" key="3">
    <source>
        <dbReference type="ARBA" id="ARBA00022741"/>
    </source>
</evidence>